<protein>
    <submittedName>
        <fullName evidence="1">Uncharacterized protein</fullName>
    </submittedName>
</protein>
<comment type="caution">
    <text evidence="1">The sequence shown here is derived from an EMBL/GenBank/DDBJ whole genome shotgun (WGS) entry which is preliminary data.</text>
</comment>
<dbReference type="Proteomes" id="UP000356253">
    <property type="component" value="Unassembled WGS sequence"/>
</dbReference>
<name>A0AC61Y4M9_9FLAO</name>
<proteinExistence type="predicted"/>
<gene>
    <name evidence="1" type="ORF">FVB9532_00510</name>
</gene>
<organism evidence="1 2">
    <name type="scientific">Mesonia oceanica</name>
    <dbReference type="NCBI Taxonomy" id="2687242"/>
    <lineage>
        <taxon>Bacteria</taxon>
        <taxon>Pseudomonadati</taxon>
        <taxon>Bacteroidota</taxon>
        <taxon>Flavobacteriia</taxon>
        <taxon>Flavobacteriales</taxon>
        <taxon>Flavobacteriaceae</taxon>
        <taxon>Mesonia</taxon>
    </lineage>
</organism>
<keyword evidence="2" id="KW-1185">Reference proteome</keyword>
<evidence type="ECO:0000313" key="1">
    <source>
        <dbReference type="EMBL" id="VVU99258.1"/>
    </source>
</evidence>
<sequence length="262" mass="30532">MMMVFSFLLGSGIKAQDQKNDVLFCYGDFYPEQIKNYSVVVLEGLHFSKKDIQILKENNETVLGYISLGEVNKDAAYYDSLKEFTLGKNEIWDSYILDLENKQTFNKLLDLFEEAMITKGLDGLFLDNVDNYGPYGPTPEKKPALVNFLSKVKERYPEMYLLQNAGVFIIEDTHRYIDGIAIESVATNYNFTTHNYRLRNKKEFEEQVQHLKAIEEEYDVPIILIEYADTHRLRDKVLDRIKPSGWSYFIGQIKLQKIPVFN</sequence>
<reference evidence="1" key="1">
    <citation type="submission" date="2019-09" db="EMBL/GenBank/DDBJ databases">
        <authorList>
            <person name="Rodrigo-Torres L."/>
            <person name="Arahal R. D."/>
            <person name="Lucena T."/>
        </authorList>
    </citation>
    <scope>NUCLEOTIDE SEQUENCE</scope>
    <source>
        <strain evidence="1">ISS653</strain>
    </source>
</reference>
<evidence type="ECO:0000313" key="2">
    <source>
        <dbReference type="Proteomes" id="UP000356253"/>
    </source>
</evidence>
<accession>A0AC61Y4M9</accession>
<dbReference type="EMBL" id="CABVMM010000002">
    <property type="protein sequence ID" value="VVU99258.1"/>
    <property type="molecule type" value="Genomic_DNA"/>
</dbReference>